<comment type="catalytic activity">
    <reaction evidence="9">
        <text>(1S,2R)-1-C-(indol-3-yl)glycerol 3-phosphate + L-serine = D-glyceraldehyde 3-phosphate + L-tryptophan + H2O</text>
        <dbReference type="Rhea" id="RHEA:10532"/>
        <dbReference type="ChEBI" id="CHEBI:15377"/>
        <dbReference type="ChEBI" id="CHEBI:33384"/>
        <dbReference type="ChEBI" id="CHEBI:57912"/>
        <dbReference type="ChEBI" id="CHEBI:58866"/>
        <dbReference type="ChEBI" id="CHEBI:59776"/>
        <dbReference type="EC" id="4.2.1.20"/>
    </reaction>
</comment>
<keyword evidence="5" id="KW-0028">Amino-acid biosynthesis</keyword>
<evidence type="ECO:0000313" key="12">
    <source>
        <dbReference type="Proteomes" id="UP000294530"/>
    </source>
</evidence>
<evidence type="ECO:0000256" key="8">
    <source>
        <dbReference type="ARBA" id="ARBA00023239"/>
    </source>
</evidence>
<dbReference type="PANTHER" id="PTHR43406:SF1">
    <property type="entry name" value="TRYPTOPHAN SYNTHASE ALPHA CHAIN, CHLOROPLASTIC"/>
    <property type="match status" value="1"/>
</dbReference>
<evidence type="ECO:0000256" key="7">
    <source>
        <dbReference type="ARBA" id="ARBA00023141"/>
    </source>
</evidence>
<dbReference type="Proteomes" id="UP000294530">
    <property type="component" value="Unassembled WGS sequence"/>
</dbReference>
<evidence type="ECO:0000256" key="6">
    <source>
        <dbReference type="ARBA" id="ARBA00022822"/>
    </source>
</evidence>
<comment type="subunit">
    <text evidence="3">Tetramer of two alpha and two beta chains.</text>
</comment>
<evidence type="ECO:0000256" key="3">
    <source>
        <dbReference type="ARBA" id="ARBA00011270"/>
    </source>
</evidence>
<evidence type="ECO:0000256" key="2">
    <source>
        <dbReference type="ARBA" id="ARBA00004733"/>
    </source>
</evidence>
<evidence type="ECO:0000256" key="1">
    <source>
        <dbReference type="ARBA" id="ARBA00003365"/>
    </source>
</evidence>
<sequence>MSRPTLAEVFAKCKANNTAAFIAFVPCGFKTKADTVDILLGLQRGGSNIIEVGIPYSDPQADGPTIQRAHQVGVDQGITLHDVMATVSEARLKGLTLPVVLMGYYNNILQYGESKICPDAQKAGVDGFIIVDLPPEEAKSLSDDAAEHGLAYVPLVSPTTTEDRMKLIDSVAHGFVYCVSLTGVTGARSELPPNLDAFVAKSKLDVVALIVRDNVKKPLALGFGLSTRQHFVQASAVADGVVIGSKIVKIIEDAPDTAARAAAVEAFARGIVNP</sequence>
<dbReference type="HAMAP" id="MF_00131">
    <property type="entry name" value="Trp_synth_alpha"/>
    <property type="match status" value="1"/>
</dbReference>
<keyword evidence="7" id="KW-0057">Aromatic amino acid biosynthesis</keyword>
<dbReference type="InterPro" id="IPR013785">
    <property type="entry name" value="Aldolase_TIM"/>
</dbReference>
<dbReference type="GO" id="GO:0005829">
    <property type="term" value="C:cytosol"/>
    <property type="evidence" value="ECO:0007669"/>
    <property type="project" value="TreeGrafter"/>
</dbReference>
<keyword evidence="12" id="KW-1185">Reference proteome</keyword>
<dbReference type="RefSeq" id="XP_067814941.1">
    <property type="nucleotide sequence ID" value="XM_067967670.1"/>
</dbReference>
<comment type="pathway">
    <text evidence="2">Amino-acid biosynthesis; L-tryptophan biosynthesis; L-tryptophan from chorismate: step 5/5.</text>
</comment>
<evidence type="ECO:0000256" key="4">
    <source>
        <dbReference type="ARBA" id="ARBA00012043"/>
    </source>
</evidence>
<dbReference type="KEGG" id="blac:94353341"/>
<evidence type="ECO:0000313" key="11">
    <source>
        <dbReference type="EMBL" id="TDH65442.1"/>
    </source>
</evidence>
<dbReference type="Pfam" id="PF00290">
    <property type="entry name" value="Trp_syntA"/>
    <property type="match status" value="1"/>
</dbReference>
<dbReference type="NCBIfam" id="TIGR00262">
    <property type="entry name" value="trpA"/>
    <property type="match status" value="1"/>
</dbReference>
<dbReference type="EMBL" id="SHOA02000013">
    <property type="protein sequence ID" value="TDH65442.1"/>
    <property type="molecule type" value="Genomic_DNA"/>
</dbReference>
<dbReference type="InterPro" id="IPR002028">
    <property type="entry name" value="Trp_synthase_suA"/>
</dbReference>
<dbReference type="InterPro" id="IPR011060">
    <property type="entry name" value="RibuloseP-bd_barrel"/>
</dbReference>
<dbReference type="FunFam" id="3.20.20.70:FF:000037">
    <property type="entry name" value="Tryptophan synthase alpha chain"/>
    <property type="match status" value="1"/>
</dbReference>
<dbReference type="GO" id="GO:0004834">
    <property type="term" value="F:tryptophan synthase activity"/>
    <property type="evidence" value="ECO:0007669"/>
    <property type="project" value="UniProtKB-EC"/>
</dbReference>
<dbReference type="GeneID" id="94353341"/>
<dbReference type="SUPFAM" id="SSF51366">
    <property type="entry name" value="Ribulose-phoshate binding barrel"/>
    <property type="match status" value="1"/>
</dbReference>
<evidence type="ECO:0000256" key="10">
    <source>
        <dbReference type="RuleBase" id="RU003662"/>
    </source>
</evidence>
<dbReference type="EC" id="4.2.1.20" evidence="4"/>
<keyword evidence="8" id="KW-0456">Lyase</keyword>
<proteinExistence type="inferred from homology"/>
<comment type="function">
    <text evidence="1">The alpha subunit is responsible for the aldol cleavage of indoleglycerol phosphate to indole and glyceraldehyde 3-phosphate.</text>
</comment>
<evidence type="ECO:0000256" key="9">
    <source>
        <dbReference type="ARBA" id="ARBA00049047"/>
    </source>
</evidence>
<comment type="caution">
    <text evidence="11">The sequence shown here is derived from an EMBL/GenBank/DDBJ whole genome shotgun (WGS) entry which is preliminary data.</text>
</comment>
<dbReference type="OrthoDB" id="10050244at2759"/>
<reference evidence="11 12" key="1">
    <citation type="journal article" date="2021" name="Genome Biol.">
        <title>AFLAP: assembly-free linkage analysis pipeline using k-mers from genome sequencing data.</title>
        <authorList>
            <person name="Fletcher K."/>
            <person name="Zhang L."/>
            <person name="Gil J."/>
            <person name="Han R."/>
            <person name="Cavanaugh K."/>
            <person name="Michelmore R."/>
        </authorList>
    </citation>
    <scope>NUCLEOTIDE SEQUENCE [LARGE SCALE GENOMIC DNA]</scope>
    <source>
        <strain evidence="11 12">SF5</strain>
    </source>
</reference>
<accession>A0A976FEP6</accession>
<dbReference type="PANTHER" id="PTHR43406">
    <property type="entry name" value="TRYPTOPHAN SYNTHASE, ALPHA CHAIN"/>
    <property type="match status" value="1"/>
</dbReference>
<gene>
    <name evidence="11" type="ORF">CCR75_009631</name>
</gene>
<protein>
    <recommendedName>
        <fullName evidence="4">tryptophan synthase</fullName>
        <ecNumber evidence="4">4.2.1.20</ecNumber>
    </recommendedName>
</protein>
<evidence type="ECO:0000256" key="5">
    <source>
        <dbReference type="ARBA" id="ARBA00022605"/>
    </source>
</evidence>
<organism evidence="11 12">
    <name type="scientific">Bremia lactucae</name>
    <name type="common">Lettuce downy mildew</name>
    <dbReference type="NCBI Taxonomy" id="4779"/>
    <lineage>
        <taxon>Eukaryota</taxon>
        <taxon>Sar</taxon>
        <taxon>Stramenopiles</taxon>
        <taxon>Oomycota</taxon>
        <taxon>Peronosporomycetes</taxon>
        <taxon>Peronosporales</taxon>
        <taxon>Peronosporaceae</taxon>
        <taxon>Bremia</taxon>
    </lineage>
</organism>
<comment type="similarity">
    <text evidence="10">Belongs to the TrpA family.</text>
</comment>
<dbReference type="CDD" id="cd04724">
    <property type="entry name" value="Tryptophan_synthase_alpha"/>
    <property type="match status" value="1"/>
</dbReference>
<keyword evidence="6" id="KW-0822">Tryptophan biosynthesis</keyword>
<name>A0A976FEP6_BRELC</name>
<dbReference type="AlphaFoldDB" id="A0A976FEP6"/>
<dbReference type="Gene3D" id="3.20.20.70">
    <property type="entry name" value="Aldolase class I"/>
    <property type="match status" value="1"/>
</dbReference>